<evidence type="ECO:0000259" key="11">
    <source>
        <dbReference type="PROSITE" id="PS50016"/>
    </source>
</evidence>
<evidence type="ECO:0000256" key="7">
    <source>
        <dbReference type="PROSITE-ProRule" id="PRU00035"/>
    </source>
</evidence>
<dbReference type="InterPro" id="IPR034732">
    <property type="entry name" value="EPHD"/>
</dbReference>
<dbReference type="PROSITE" id="PS50014">
    <property type="entry name" value="BROMODOMAIN_2"/>
    <property type="match status" value="1"/>
</dbReference>
<evidence type="ECO:0000256" key="8">
    <source>
        <dbReference type="PROSITE-ProRule" id="PRU00146"/>
    </source>
</evidence>
<dbReference type="InterPro" id="IPR013083">
    <property type="entry name" value="Znf_RING/FYVE/PHD"/>
</dbReference>
<keyword evidence="6" id="KW-0539">Nucleus</keyword>
<evidence type="ECO:0000259" key="13">
    <source>
        <dbReference type="PROSITE" id="PS51805"/>
    </source>
</evidence>
<dbReference type="Gene3D" id="3.30.40.10">
    <property type="entry name" value="Zinc/RING finger domain, C3HC4 (zinc finger)"/>
    <property type="match status" value="2"/>
</dbReference>
<evidence type="ECO:0008006" key="16">
    <source>
        <dbReference type="Google" id="ProtNLM"/>
    </source>
</evidence>
<evidence type="ECO:0000256" key="1">
    <source>
        <dbReference type="ARBA" id="ARBA00022723"/>
    </source>
</evidence>
<dbReference type="EMBL" id="BAABUJ010000057">
    <property type="protein sequence ID" value="GAA5806103.1"/>
    <property type="molecule type" value="Genomic_DNA"/>
</dbReference>
<dbReference type="CDD" id="cd04369">
    <property type="entry name" value="Bromodomain"/>
    <property type="match status" value="1"/>
</dbReference>
<dbReference type="PANTHER" id="PTHR13793:SF107">
    <property type="entry name" value="BROMODOMAIN-CONTAINING PROTEIN HOMOLOG"/>
    <property type="match status" value="1"/>
</dbReference>
<dbReference type="Pfam" id="PF10513">
    <property type="entry name" value="EPL1"/>
    <property type="match status" value="1"/>
</dbReference>
<dbReference type="PROSITE" id="PS51805">
    <property type="entry name" value="EPHD"/>
    <property type="match status" value="1"/>
</dbReference>
<keyword evidence="15" id="KW-1185">Reference proteome</keyword>
<dbReference type="InterPro" id="IPR019786">
    <property type="entry name" value="Zinc_finger_PHD-type_CS"/>
</dbReference>
<dbReference type="InterPro" id="IPR050701">
    <property type="entry name" value="Histone_Mod_Regulator"/>
</dbReference>
<feature type="domain" description="Bromo" evidence="10">
    <location>
        <begin position="786"/>
        <end position="837"/>
    </location>
</feature>
<dbReference type="InterPro" id="IPR019787">
    <property type="entry name" value="Znf_PHD-finger"/>
</dbReference>
<feature type="domain" description="PHD-type" evidence="11">
    <location>
        <begin position="383"/>
        <end position="433"/>
    </location>
</feature>
<dbReference type="SUPFAM" id="SSF63748">
    <property type="entry name" value="Tudor/PWWP/MBT"/>
    <property type="match status" value="1"/>
</dbReference>
<evidence type="ECO:0000256" key="3">
    <source>
        <dbReference type="ARBA" id="ARBA00022771"/>
    </source>
</evidence>
<evidence type="ECO:0000256" key="5">
    <source>
        <dbReference type="ARBA" id="ARBA00023117"/>
    </source>
</evidence>
<dbReference type="CDD" id="cd05839">
    <property type="entry name" value="PWWP_BRPF"/>
    <property type="match status" value="1"/>
</dbReference>
<dbReference type="InterPro" id="IPR036427">
    <property type="entry name" value="Bromodomain-like_sf"/>
</dbReference>
<evidence type="ECO:0000259" key="12">
    <source>
        <dbReference type="PROSITE" id="PS50812"/>
    </source>
</evidence>
<dbReference type="PROSITE" id="PS50016">
    <property type="entry name" value="ZF_PHD_2"/>
    <property type="match status" value="1"/>
</dbReference>
<feature type="region of interest" description="Disordered" evidence="9">
    <location>
        <begin position="595"/>
        <end position="616"/>
    </location>
</feature>
<dbReference type="Gene3D" id="2.30.30.140">
    <property type="match status" value="1"/>
</dbReference>
<dbReference type="InterPro" id="IPR019542">
    <property type="entry name" value="Enhancer_polycomb-like_N"/>
</dbReference>
<feature type="region of interest" description="Disordered" evidence="9">
    <location>
        <begin position="903"/>
        <end position="1000"/>
    </location>
</feature>
<dbReference type="Pfam" id="PF13832">
    <property type="entry name" value="zf-HC5HC2H_2"/>
    <property type="match status" value="1"/>
</dbReference>
<evidence type="ECO:0000256" key="4">
    <source>
        <dbReference type="ARBA" id="ARBA00022833"/>
    </source>
</evidence>
<dbReference type="PROSITE" id="PS01359">
    <property type="entry name" value="ZF_PHD_1"/>
    <property type="match status" value="1"/>
</dbReference>
<comment type="caution">
    <text evidence="14">The sequence shown here is derived from an EMBL/GenBank/DDBJ whole genome shotgun (WGS) entry which is preliminary data.</text>
</comment>
<dbReference type="Pfam" id="PF13831">
    <property type="entry name" value="PHD_2"/>
    <property type="match status" value="1"/>
</dbReference>
<dbReference type="InterPro" id="IPR001965">
    <property type="entry name" value="Znf_PHD"/>
</dbReference>
<keyword evidence="3 8" id="KW-0863">Zinc-finger</keyword>
<dbReference type="Gene3D" id="1.20.920.10">
    <property type="entry name" value="Bromodomain-like"/>
    <property type="match status" value="1"/>
</dbReference>
<dbReference type="PANTHER" id="PTHR13793">
    <property type="entry name" value="PHD FINGER PROTEINS"/>
    <property type="match status" value="1"/>
</dbReference>
<dbReference type="SMART" id="SM00249">
    <property type="entry name" value="PHD"/>
    <property type="match status" value="2"/>
</dbReference>
<dbReference type="SUPFAM" id="SSF57903">
    <property type="entry name" value="FYVE/PHD zinc finger"/>
    <property type="match status" value="1"/>
</dbReference>
<feature type="region of interest" description="Disordered" evidence="9">
    <location>
        <begin position="51"/>
        <end position="70"/>
    </location>
</feature>
<dbReference type="InterPro" id="IPR000313">
    <property type="entry name" value="PWWP_dom"/>
</dbReference>
<dbReference type="SUPFAM" id="SSF47370">
    <property type="entry name" value="Bromodomain"/>
    <property type="match status" value="1"/>
</dbReference>
<keyword evidence="4" id="KW-0862">Zinc</keyword>
<sequence length="1122" mass="128557">MPSSAFSVSPILTASLFDEIANSPGTAALAISDTNHLRILSTETRLLQPPRWRRRQPPRPTIDTQDQSDHIDHIGPVTSRFMYSQNCIDDRAVDTGPLCNDIHHMLDFDVVFDDGGQYGALYGIENILSNDGSVYCSGRKGVVNILSQYCGFVESGLISDTSCSISKMVIKVPQHGFTAPCKEGLIFVTHKKINVFETAYFDHFTKEQYDNYVQEKQSLNEEDEPCVIDLVDRSGKYNLYPSPLNQSVQPLNQPLESTVLNSTEKQQGHEGELLTPVHKLPIVSFKKIDSTSPTTESFQRPENHYIRYIEPTESELFETVEYDMDEQDEAWLQIYNSERQKENLGQISCDLFENIIDQLEKEWFDLTKGLPKKTNDEPALPEDSTCAICDDSECENSNAIVFCDGCNLAVHQDCYGIPYIPEGQWLCRKCMVSPENPVSCIFCPGEGGALKQTTTNQWGHLLCAIWIPEVGLSNSVYMEPIDNIENVPKSRWKLTCYICRKRHGACIQCDNKHCFVAFHVTCARWARLCMRMKLHGTHYDGVALKAYCDRHTPKDYREIINVDKTVADAQRWFTDPKRKKMNAMPKKRYIDEENDQDDLDVTLHTPTNDAKNNKKQRRQQAVTQLLPASKAARAHQHEYSAGAPIAPDYILHKLENLRKVLQATHLKKKPLAIASICRYWSLKRESRRGAPLLKRLHLEPWTASASQLKQSEVEKAHKASSMIMLRADLDKLRLLSEQVQKREKYKLDKIRKQKAYLEMILYPIELVIQPVLDQLVEQINDIIASDYHDIIKTPMSFNDIIEKLSSHLYLTLDEFEADLSLIWKNSMLYNKKDTLYYKLAQRLEKAMYELLETARISHQGLKIGSKGFLDVAVDDQIFSYGDDLTKKPDMKIEDTSSLDAIDTGRRLSLKRTNSGMMDEPTKKAKFSSPESEQAKPKVVRVTRSRTENNKRALRSRSITKDMNHPVKTSKVSRSVHESAKKSKNTAQKRRSSSQPSSVDRKVKFEHGELVWARVRGFPPHPATIVDIKKRKDIPENLLLLKDDSDKVLVEFLQVSEAHTWGWVEREYIYPFGDSKIDTDMILLAKRTKKAYRIKEVRNGYKYACELIHKDPMPQIRAVFKKC</sequence>
<evidence type="ECO:0000256" key="2">
    <source>
        <dbReference type="ARBA" id="ARBA00022737"/>
    </source>
</evidence>
<name>A0ABP9YGM2_9FUNG</name>
<dbReference type="SMART" id="SM00293">
    <property type="entry name" value="PWWP"/>
    <property type="match status" value="1"/>
</dbReference>
<dbReference type="Pfam" id="PF00439">
    <property type="entry name" value="Bromodomain"/>
    <property type="match status" value="1"/>
</dbReference>
<gene>
    <name evidence="14" type="ORF">HPULCUR_011631</name>
</gene>
<dbReference type="Pfam" id="PF00855">
    <property type="entry name" value="PWWP"/>
    <property type="match status" value="1"/>
</dbReference>
<dbReference type="InterPro" id="IPR011011">
    <property type="entry name" value="Znf_FYVE_PHD"/>
</dbReference>
<evidence type="ECO:0000259" key="10">
    <source>
        <dbReference type="PROSITE" id="PS50014"/>
    </source>
</evidence>
<dbReference type="SMART" id="SM00297">
    <property type="entry name" value="BROMO"/>
    <property type="match status" value="1"/>
</dbReference>
<evidence type="ECO:0000313" key="15">
    <source>
        <dbReference type="Proteomes" id="UP001476247"/>
    </source>
</evidence>
<protein>
    <recommendedName>
        <fullName evidence="16">Peregrin</fullName>
    </recommendedName>
</protein>
<reference evidence="14 15" key="1">
    <citation type="submission" date="2024-04" db="EMBL/GenBank/DDBJ databases">
        <title>genome sequences of Mucor flavus KT1a and Helicostylum pulchrum KT1b strains isolation_sourced from the surface of a dry-aged beef.</title>
        <authorList>
            <person name="Toyotome T."/>
            <person name="Hosono M."/>
            <person name="Torimaru M."/>
            <person name="Fukuda K."/>
            <person name="Mikami N."/>
        </authorList>
    </citation>
    <scope>NUCLEOTIDE SEQUENCE [LARGE SCALE GENOMIC DNA]</scope>
    <source>
        <strain evidence="14 15">KT1b</strain>
    </source>
</reference>
<feature type="domain" description="PWWP" evidence="12">
    <location>
        <begin position="1006"/>
        <end position="1074"/>
    </location>
</feature>
<dbReference type="CDD" id="cd15492">
    <property type="entry name" value="PHD_BRPF_JADE_like"/>
    <property type="match status" value="1"/>
</dbReference>
<evidence type="ECO:0000256" key="9">
    <source>
        <dbReference type="SAM" id="MobiDB-lite"/>
    </source>
</evidence>
<accession>A0ABP9YGM2</accession>
<proteinExistence type="predicted"/>
<keyword evidence="1" id="KW-0479">Metal-binding</keyword>
<dbReference type="InterPro" id="IPR001487">
    <property type="entry name" value="Bromodomain"/>
</dbReference>
<evidence type="ECO:0000256" key="6">
    <source>
        <dbReference type="ARBA" id="ARBA00023242"/>
    </source>
</evidence>
<evidence type="ECO:0000313" key="14">
    <source>
        <dbReference type="EMBL" id="GAA5806103.1"/>
    </source>
</evidence>
<feature type="domain" description="PHD-type" evidence="13">
    <location>
        <begin position="437"/>
        <end position="552"/>
    </location>
</feature>
<feature type="compositionally biased region" description="Basic residues" evidence="9">
    <location>
        <begin position="981"/>
        <end position="991"/>
    </location>
</feature>
<dbReference type="Proteomes" id="UP001476247">
    <property type="component" value="Unassembled WGS sequence"/>
</dbReference>
<organism evidence="14 15">
    <name type="scientific">Helicostylum pulchrum</name>
    <dbReference type="NCBI Taxonomy" id="562976"/>
    <lineage>
        <taxon>Eukaryota</taxon>
        <taxon>Fungi</taxon>
        <taxon>Fungi incertae sedis</taxon>
        <taxon>Mucoromycota</taxon>
        <taxon>Mucoromycotina</taxon>
        <taxon>Mucoromycetes</taxon>
        <taxon>Mucorales</taxon>
        <taxon>Mucorineae</taxon>
        <taxon>Mucoraceae</taxon>
        <taxon>Helicostylum</taxon>
    </lineage>
</organism>
<keyword evidence="2" id="KW-0677">Repeat</keyword>
<dbReference type="PROSITE" id="PS50812">
    <property type="entry name" value="PWWP"/>
    <property type="match status" value="1"/>
</dbReference>
<dbReference type="PRINTS" id="PR00503">
    <property type="entry name" value="BROMODOMAIN"/>
</dbReference>
<keyword evidence="5 7" id="KW-0103">Bromodomain</keyword>